<dbReference type="EMBL" id="CP063169">
    <property type="protein sequence ID" value="QOR72032.1"/>
    <property type="molecule type" value="Genomic_DNA"/>
</dbReference>
<name>A0A7M1SZ59_9MICO</name>
<sequence>MAFPDLVDRLVREKRPSWQVYDGRHDPYRQRLEATFPQVDPEASCNDAWHLNAVGGSWVVAYGGAPARQREFYDSEAAACQAMYERVVAAGEAPVTAVGPDALPEPVRAFIAQLGATPREVRLGDVHVAVESDMAHRIVLTGAGYGLDYPSVRPPAAGRVRLRGAGLDDVCRLLVADLAARLLPWEPGESRWGLPRGLSDVERMERLAAHPVERVIAAYCGERPEEVLDEIGPPAAIDLLDETLLVLGRGPRWILLPTDGPDGVRFTDRDVDYVLARDGDEYVISHRRERTNADHEVLRIADLDEARTRLAELLT</sequence>
<proteinExistence type="predicted"/>
<dbReference type="AlphaFoldDB" id="A0A7M1SZ59"/>
<dbReference type="KEGG" id="halt:IM660_07260"/>
<gene>
    <name evidence="1" type="ORF">IM660_07260</name>
</gene>
<evidence type="ECO:0000313" key="1">
    <source>
        <dbReference type="EMBL" id="QOR72032.1"/>
    </source>
</evidence>
<dbReference type="Proteomes" id="UP000593758">
    <property type="component" value="Chromosome"/>
</dbReference>
<reference evidence="1 2" key="1">
    <citation type="submission" date="2020-10" db="EMBL/GenBank/DDBJ databases">
        <title>Haloactinobacterium sp. RN3S43, a bacterium isolated from saline soil.</title>
        <authorList>
            <person name="Sun J.-Q."/>
        </authorList>
    </citation>
    <scope>NUCLEOTIDE SEQUENCE [LARGE SCALE GENOMIC DNA]</scope>
    <source>
        <strain evidence="1 2">RN3S43</strain>
    </source>
</reference>
<evidence type="ECO:0000313" key="2">
    <source>
        <dbReference type="Proteomes" id="UP000593758"/>
    </source>
</evidence>
<organism evidence="1 2">
    <name type="scientific">Ruania alkalisoli</name>
    <dbReference type="NCBI Taxonomy" id="2779775"/>
    <lineage>
        <taxon>Bacteria</taxon>
        <taxon>Bacillati</taxon>
        <taxon>Actinomycetota</taxon>
        <taxon>Actinomycetes</taxon>
        <taxon>Micrococcales</taxon>
        <taxon>Ruaniaceae</taxon>
        <taxon>Ruania</taxon>
    </lineage>
</organism>
<keyword evidence="2" id="KW-1185">Reference proteome</keyword>
<protein>
    <submittedName>
        <fullName evidence="1">Uncharacterized protein</fullName>
    </submittedName>
</protein>
<dbReference type="RefSeq" id="WP_193498678.1">
    <property type="nucleotide sequence ID" value="NZ_CP063169.1"/>
</dbReference>
<accession>A0A7M1SZ59</accession>